<feature type="transmembrane region" description="Helical" evidence="1">
    <location>
        <begin position="53"/>
        <end position="78"/>
    </location>
</feature>
<gene>
    <name evidence="3" type="ORF">PC41400_17230</name>
</gene>
<feature type="transmembrane region" description="Helical" evidence="1">
    <location>
        <begin position="162"/>
        <end position="181"/>
    </location>
</feature>
<keyword evidence="3" id="KW-0378">Hydrolase</keyword>
<dbReference type="PANTHER" id="PTHR39430:SF1">
    <property type="entry name" value="PROTEASE"/>
    <property type="match status" value="1"/>
</dbReference>
<reference evidence="3 4" key="1">
    <citation type="submission" date="2018-01" db="EMBL/GenBank/DDBJ databases">
        <title>The whole genome sequencing and assembly of Paenibacillus chitinolyticus KCCM 41400 strain.</title>
        <authorList>
            <person name="Kim J.-Y."/>
            <person name="Park M.-K."/>
            <person name="Lee Y.-J."/>
            <person name="Yi H."/>
            <person name="Bahn Y.-S."/>
            <person name="Kim J.F."/>
            <person name="Lee D.-W."/>
        </authorList>
    </citation>
    <scope>NUCLEOTIDE SEQUENCE [LARGE SCALE GENOMIC DNA]</scope>
    <source>
        <strain evidence="3 4">KCCM 41400</strain>
    </source>
</reference>
<feature type="transmembrane region" description="Helical" evidence="1">
    <location>
        <begin position="90"/>
        <end position="110"/>
    </location>
</feature>
<feature type="transmembrane region" description="Helical" evidence="1">
    <location>
        <begin position="130"/>
        <end position="150"/>
    </location>
</feature>
<proteinExistence type="predicted"/>
<name>A0A410WY22_9BACL</name>
<feature type="transmembrane region" description="Helical" evidence="1">
    <location>
        <begin position="250"/>
        <end position="271"/>
    </location>
</feature>
<dbReference type="AlphaFoldDB" id="A0A410WY22"/>
<dbReference type="InterPro" id="IPR003675">
    <property type="entry name" value="Rce1/LyrA-like_dom"/>
</dbReference>
<dbReference type="EMBL" id="CP026520">
    <property type="protein sequence ID" value="QAV19318.1"/>
    <property type="molecule type" value="Genomic_DNA"/>
</dbReference>
<feature type="transmembrane region" description="Helical" evidence="1">
    <location>
        <begin position="291"/>
        <end position="311"/>
    </location>
</feature>
<protein>
    <submittedName>
        <fullName evidence="3">CPBP family intramembrane metalloprotease</fullName>
    </submittedName>
</protein>
<evidence type="ECO:0000259" key="2">
    <source>
        <dbReference type="Pfam" id="PF02517"/>
    </source>
</evidence>
<dbReference type="GO" id="GO:0004175">
    <property type="term" value="F:endopeptidase activity"/>
    <property type="evidence" value="ECO:0007669"/>
    <property type="project" value="UniProtKB-ARBA"/>
</dbReference>
<sequence>MNTGCGHCVDRSVLDTYIVVTDYIVGIYDKNEVDVMEKNYGLEPPIPFSFKSFAGFIVIFIIWQGGALLWVNLIHALIPAARSGLPSLVTLYLSFIFLILGVYIVTRYFFDIRFRAFLFEDKRPNYRKFATYFSLYVLALILYLLVDIVVHPQAFTLHFNPLPWLGVLLVTAPLILLQSAAEEILFRGYMYRLFRSLRGGVFWSIFLTSLTFALVHGLNPEMLNYGIFGPLYYLQGAFFLGIVAYHTNGLAAPIGIHFATNIFNTSIWGYGSSALDNMGLQSIVYRHTLDMRFAFFGIFAIVISYSAFQFFKEKRNRL</sequence>
<keyword evidence="1" id="KW-0812">Transmembrane</keyword>
<accession>A0A410WY22</accession>
<keyword evidence="3" id="KW-0645">Protease</keyword>
<feature type="transmembrane region" description="Helical" evidence="1">
    <location>
        <begin position="201"/>
        <end position="219"/>
    </location>
</feature>
<keyword evidence="1" id="KW-0472">Membrane</keyword>
<organism evidence="3 4">
    <name type="scientific">Paenibacillus chitinolyticus</name>
    <dbReference type="NCBI Taxonomy" id="79263"/>
    <lineage>
        <taxon>Bacteria</taxon>
        <taxon>Bacillati</taxon>
        <taxon>Bacillota</taxon>
        <taxon>Bacilli</taxon>
        <taxon>Bacillales</taxon>
        <taxon>Paenibacillaceae</taxon>
        <taxon>Paenibacillus</taxon>
    </lineage>
</organism>
<dbReference type="PANTHER" id="PTHR39430">
    <property type="entry name" value="MEMBRANE-ASSOCIATED PROTEASE-RELATED"/>
    <property type="match status" value="1"/>
</dbReference>
<evidence type="ECO:0000313" key="3">
    <source>
        <dbReference type="EMBL" id="QAV19318.1"/>
    </source>
</evidence>
<dbReference type="Proteomes" id="UP000288943">
    <property type="component" value="Chromosome"/>
</dbReference>
<dbReference type="OrthoDB" id="9782250at2"/>
<dbReference type="GO" id="GO:0006508">
    <property type="term" value="P:proteolysis"/>
    <property type="evidence" value="ECO:0007669"/>
    <property type="project" value="UniProtKB-KW"/>
</dbReference>
<evidence type="ECO:0000313" key="4">
    <source>
        <dbReference type="Proteomes" id="UP000288943"/>
    </source>
</evidence>
<keyword evidence="3" id="KW-0482">Metalloprotease</keyword>
<keyword evidence="1" id="KW-1133">Transmembrane helix</keyword>
<dbReference type="Pfam" id="PF02517">
    <property type="entry name" value="Rce1-like"/>
    <property type="match status" value="1"/>
</dbReference>
<feature type="transmembrane region" description="Helical" evidence="1">
    <location>
        <begin position="225"/>
        <end position="243"/>
    </location>
</feature>
<dbReference type="GO" id="GO:0008237">
    <property type="term" value="F:metallopeptidase activity"/>
    <property type="evidence" value="ECO:0007669"/>
    <property type="project" value="UniProtKB-KW"/>
</dbReference>
<dbReference type="GO" id="GO:0080120">
    <property type="term" value="P:CAAX-box protein maturation"/>
    <property type="evidence" value="ECO:0007669"/>
    <property type="project" value="UniProtKB-ARBA"/>
</dbReference>
<feature type="domain" description="CAAX prenyl protease 2/Lysostaphin resistance protein A-like" evidence="2">
    <location>
        <begin position="167"/>
        <end position="263"/>
    </location>
</feature>
<evidence type="ECO:0000256" key="1">
    <source>
        <dbReference type="SAM" id="Phobius"/>
    </source>
</evidence>
<dbReference type="KEGG" id="pchi:PC41400_17230"/>